<feature type="coiled-coil region" evidence="1">
    <location>
        <begin position="6"/>
        <end position="109"/>
    </location>
</feature>
<dbReference type="Gene3D" id="1.10.287.1490">
    <property type="match status" value="1"/>
</dbReference>
<keyword evidence="2" id="KW-1185">Reference proteome</keyword>
<evidence type="ECO:0000313" key="3">
    <source>
        <dbReference type="WBParaSite" id="PSU_v2.g13001.t1"/>
    </source>
</evidence>
<accession>A0A914XYH2</accession>
<dbReference type="AlphaFoldDB" id="A0A914XYH2"/>
<organism evidence="2 3">
    <name type="scientific">Panagrolaimus superbus</name>
    <dbReference type="NCBI Taxonomy" id="310955"/>
    <lineage>
        <taxon>Eukaryota</taxon>
        <taxon>Metazoa</taxon>
        <taxon>Ecdysozoa</taxon>
        <taxon>Nematoda</taxon>
        <taxon>Chromadorea</taxon>
        <taxon>Rhabditida</taxon>
        <taxon>Tylenchina</taxon>
        <taxon>Panagrolaimomorpha</taxon>
        <taxon>Panagrolaimoidea</taxon>
        <taxon>Panagrolaimidae</taxon>
        <taxon>Panagrolaimus</taxon>
    </lineage>
</organism>
<dbReference type="Proteomes" id="UP000887577">
    <property type="component" value="Unplaced"/>
</dbReference>
<name>A0A914XYH2_9BILA</name>
<reference evidence="3" key="1">
    <citation type="submission" date="2022-11" db="UniProtKB">
        <authorList>
            <consortium name="WormBaseParasite"/>
        </authorList>
    </citation>
    <scope>IDENTIFICATION</scope>
</reference>
<sequence>MQLRDRVMLEERYERLEHANKELGEQLEQKISEIADLDSQINSISELEKEIDEIRQQKNEKIKECEEYRSQINSLQRELRYLSDPAEVINELQAELIQLKMENKDYREKQSILACTTCMDQPVSCILDTVLI</sequence>
<evidence type="ECO:0000313" key="2">
    <source>
        <dbReference type="Proteomes" id="UP000887577"/>
    </source>
</evidence>
<protein>
    <submittedName>
        <fullName evidence="3">Uncharacterized protein</fullName>
    </submittedName>
</protein>
<keyword evidence="1" id="KW-0175">Coiled coil</keyword>
<dbReference type="WBParaSite" id="PSU_v2.g13001.t1">
    <property type="protein sequence ID" value="PSU_v2.g13001.t1"/>
    <property type="gene ID" value="PSU_v2.g13001"/>
</dbReference>
<proteinExistence type="predicted"/>
<evidence type="ECO:0000256" key="1">
    <source>
        <dbReference type="SAM" id="Coils"/>
    </source>
</evidence>